<protein>
    <submittedName>
        <fullName evidence="2">Polar flagellar protein FlaG</fullName>
    </submittedName>
</protein>
<sequence length="139" mass="15043">MNLSSVSSSILSSLPSSNGTKIASSPMQPTSSVNTSNQVAKSESSEPLTQSQAIVVDAEQKLETKKKEELHEAIKELNEYVKSVDRGLSFHLDEESGRQVITVREISSGDIIRQIPDDKMLEVARDLAASSSGLIAERI</sequence>
<keyword evidence="2" id="KW-0966">Cell projection</keyword>
<dbReference type="Proteomes" id="UP000032427">
    <property type="component" value="Chromosome 1"/>
</dbReference>
<dbReference type="AlphaFoldDB" id="A0A090KKG1"/>
<dbReference type="OrthoDB" id="5741693at2"/>
<dbReference type="Gene3D" id="3.30.160.170">
    <property type="entry name" value="FlaG-like"/>
    <property type="match status" value="1"/>
</dbReference>
<dbReference type="SUPFAM" id="SSF160214">
    <property type="entry name" value="FlaG-like"/>
    <property type="match status" value="1"/>
</dbReference>
<evidence type="ECO:0000256" key="1">
    <source>
        <dbReference type="SAM" id="MobiDB-lite"/>
    </source>
</evidence>
<evidence type="ECO:0000313" key="2">
    <source>
        <dbReference type="EMBL" id="CED72044.1"/>
    </source>
</evidence>
<feature type="compositionally biased region" description="Low complexity" evidence="1">
    <location>
        <begin position="1"/>
        <end position="17"/>
    </location>
</feature>
<gene>
    <name evidence="2" type="primary">flaG</name>
    <name evidence="2" type="ORF">AWOD_I_1979</name>
</gene>
<dbReference type="KEGG" id="awd:AWOD_I_1979"/>
<dbReference type="GeneID" id="28541556"/>
<dbReference type="PANTHER" id="PTHR37166:SF1">
    <property type="entry name" value="PROTEIN FLAG"/>
    <property type="match status" value="1"/>
</dbReference>
<evidence type="ECO:0000313" key="3">
    <source>
        <dbReference type="Proteomes" id="UP000032427"/>
    </source>
</evidence>
<feature type="compositionally biased region" description="Polar residues" evidence="1">
    <location>
        <begin position="18"/>
        <end position="53"/>
    </location>
</feature>
<dbReference type="PANTHER" id="PTHR37166">
    <property type="entry name" value="PROTEIN FLAG"/>
    <property type="match status" value="1"/>
</dbReference>
<organism evidence="2 3">
    <name type="scientific">Aliivibrio wodanis</name>
    <dbReference type="NCBI Taxonomy" id="80852"/>
    <lineage>
        <taxon>Bacteria</taxon>
        <taxon>Pseudomonadati</taxon>
        <taxon>Pseudomonadota</taxon>
        <taxon>Gammaproteobacteria</taxon>
        <taxon>Vibrionales</taxon>
        <taxon>Vibrionaceae</taxon>
        <taxon>Aliivibrio</taxon>
    </lineage>
</organism>
<dbReference type="STRING" id="80852.AWOD_I_1979"/>
<dbReference type="EMBL" id="LN554846">
    <property type="protein sequence ID" value="CED72044.1"/>
    <property type="molecule type" value="Genomic_DNA"/>
</dbReference>
<reference evidence="3" key="1">
    <citation type="submission" date="2014-09" db="EMBL/GenBank/DDBJ databases">
        <authorList>
            <person name="Hjerde E."/>
        </authorList>
    </citation>
    <scope>NUCLEOTIDE SEQUENCE [LARGE SCALE GENOMIC DNA]</scope>
    <source>
        <strain evidence="3">06/09/139</strain>
    </source>
</reference>
<proteinExistence type="predicted"/>
<keyword evidence="3" id="KW-1185">Reference proteome</keyword>
<accession>A0A090KKG1</accession>
<keyword evidence="2" id="KW-0282">Flagellum</keyword>
<dbReference type="InterPro" id="IPR005186">
    <property type="entry name" value="FlaG"/>
</dbReference>
<name>A0A090KKG1_9GAMM</name>
<dbReference type="HOGENOM" id="CLU_120910_4_1_6"/>
<feature type="region of interest" description="Disordered" evidence="1">
    <location>
        <begin position="1"/>
        <end position="53"/>
    </location>
</feature>
<keyword evidence="2" id="KW-0969">Cilium</keyword>
<dbReference type="InterPro" id="IPR035924">
    <property type="entry name" value="FlaG-like_sf"/>
</dbReference>
<dbReference type="Pfam" id="PF03646">
    <property type="entry name" value="FlaG"/>
    <property type="match status" value="1"/>
</dbReference>
<dbReference type="PATRIC" id="fig|80852.17.peg.2046"/>